<name>A0A0F8YTN1_9ZZZZ</name>
<dbReference type="AlphaFoldDB" id="A0A0F8YTN1"/>
<sequence length="88" mass="9518">MKLSEAPNCGKCGKKLLHTQLPFCFKIELTTLQLDPVAAQQTQGLTMMLGSTGGALAVAEAIGVDPEVLKEGETTTTHVRSLYDNHYR</sequence>
<organism evidence="1">
    <name type="scientific">marine sediment metagenome</name>
    <dbReference type="NCBI Taxonomy" id="412755"/>
    <lineage>
        <taxon>unclassified sequences</taxon>
        <taxon>metagenomes</taxon>
        <taxon>ecological metagenomes</taxon>
    </lineage>
</organism>
<evidence type="ECO:0000313" key="1">
    <source>
        <dbReference type="EMBL" id="KKK57439.1"/>
    </source>
</evidence>
<proteinExistence type="predicted"/>
<dbReference type="EMBL" id="LAZR01064478">
    <property type="protein sequence ID" value="KKK57439.1"/>
    <property type="molecule type" value="Genomic_DNA"/>
</dbReference>
<protein>
    <submittedName>
        <fullName evidence="1">Uncharacterized protein</fullName>
    </submittedName>
</protein>
<gene>
    <name evidence="1" type="ORF">LCGC14_3054430</name>
</gene>
<reference evidence="1" key="1">
    <citation type="journal article" date="2015" name="Nature">
        <title>Complex archaea that bridge the gap between prokaryotes and eukaryotes.</title>
        <authorList>
            <person name="Spang A."/>
            <person name="Saw J.H."/>
            <person name="Jorgensen S.L."/>
            <person name="Zaremba-Niedzwiedzka K."/>
            <person name="Martijn J."/>
            <person name="Lind A.E."/>
            <person name="van Eijk R."/>
            <person name="Schleper C."/>
            <person name="Guy L."/>
            <person name="Ettema T.J."/>
        </authorList>
    </citation>
    <scope>NUCLEOTIDE SEQUENCE</scope>
</reference>
<feature type="non-terminal residue" evidence="1">
    <location>
        <position position="88"/>
    </location>
</feature>
<accession>A0A0F8YTN1</accession>
<comment type="caution">
    <text evidence="1">The sequence shown here is derived from an EMBL/GenBank/DDBJ whole genome shotgun (WGS) entry which is preliminary data.</text>
</comment>